<dbReference type="GO" id="GO:0005634">
    <property type="term" value="C:nucleus"/>
    <property type="evidence" value="ECO:0007669"/>
    <property type="project" value="UniProtKB-SubCell"/>
</dbReference>
<dbReference type="GeneID" id="119720694"/>
<dbReference type="GO" id="GO:0000977">
    <property type="term" value="F:RNA polymerase II transcription regulatory region sequence-specific DNA binding"/>
    <property type="evidence" value="ECO:0007669"/>
    <property type="project" value="TreeGrafter"/>
</dbReference>
<dbReference type="SUPFAM" id="SSF46689">
    <property type="entry name" value="Homeodomain-like"/>
    <property type="match status" value="1"/>
</dbReference>
<dbReference type="EnsemblMetazoa" id="XM_038190502.1">
    <property type="protein sequence ID" value="XP_038046430.1"/>
    <property type="gene ID" value="LOC119720694"/>
</dbReference>
<keyword evidence="10" id="KW-1185">Reference proteome</keyword>
<keyword evidence="2 5" id="KW-0238">DNA-binding</keyword>
<dbReference type="PRINTS" id="PR00024">
    <property type="entry name" value="HOMEOBOX"/>
</dbReference>
<name>A0A913Z6I5_PATMI</name>
<evidence type="ECO:0000256" key="5">
    <source>
        <dbReference type="PROSITE-ProRule" id="PRU00108"/>
    </source>
</evidence>
<dbReference type="Proteomes" id="UP000887568">
    <property type="component" value="Unplaced"/>
</dbReference>
<evidence type="ECO:0000256" key="6">
    <source>
        <dbReference type="RuleBase" id="RU000682"/>
    </source>
</evidence>
<dbReference type="CDD" id="cd00086">
    <property type="entry name" value="homeodomain"/>
    <property type="match status" value="1"/>
</dbReference>
<keyword evidence="3 5" id="KW-0371">Homeobox</keyword>
<evidence type="ECO:0000313" key="10">
    <source>
        <dbReference type="Proteomes" id="UP000887568"/>
    </source>
</evidence>
<accession>A0A913Z6I5</accession>
<feature type="compositionally biased region" description="Basic and acidic residues" evidence="7">
    <location>
        <begin position="173"/>
        <end position="188"/>
    </location>
</feature>
<feature type="compositionally biased region" description="Acidic residues" evidence="7">
    <location>
        <begin position="194"/>
        <end position="210"/>
    </location>
</feature>
<comment type="subcellular location">
    <subcellularLocation>
        <location evidence="1 5 6">Nucleus</location>
    </subcellularLocation>
</comment>
<dbReference type="OrthoDB" id="6159439at2759"/>
<dbReference type="PANTHER" id="PTHR24334">
    <property type="entry name" value="HOMEOBOX PROTEIN GBX"/>
    <property type="match status" value="1"/>
</dbReference>
<dbReference type="InterPro" id="IPR020479">
    <property type="entry name" value="HD_metazoa"/>
</dbReference>
<dbReference type="Gene3D" id="1.10.10.60">
    <property type="entry name" value="Homeodomain-like"/>
    <property type="match status" value="1"/>
</dbReference>
<evidence type="ECO:0000256" key="3">
    <source>
        <dbReference type="ARBA" id="ARBA00023155"/>
    </source>
</evidence>
<evidence type="ECO:0000259" key="8">
    <source>
        <dbReference type="PROSITE" id="PS50071"/>
    </source>
</evidence>
<dbReference type="SMART" id="SM00389">
    <property type="entry name" value="HOX"/>
    <property type="match status" value="1"/>
</dbReference>
<evidence type="ECO:0000256" key="2">
    <source>
        <dbReference type="ARBA" id="ARBA00023125"/>
    </source>
</evidence>
<evidence type="ECO:0000256" key="7">
    <source>
        <dbReference type="SAM" id="MobiDB-lite"/>
    </source>
</evidence>
<dbReference type="InterPro" id="IPR001356">
    <property type="entry name" value="HD"/>
</dbReference>
<dbReference type="OMA" id="FYPPRTM"/>
<dbReference type="RefSeq" id="XP_038046430.1">
    <property type="nucleotide sequence ID" value="XM_038190502.1"/>
</dbReference>
<evidence type="ECO:0000313" key="9">
    <source>
        <dbReference type="EnsemblMetazoa" id="XP_038046430.1"/>
    </source>
</evidence>
<dbReference type="AlphaFoldDB" id="A0A913Z6I5"/>
<dbReference type="PROSITE" id="PS50071">
    <property type="entry name" value="HOMEOBOX_2"/>
    <property type="match status" value="1"/>
</dbReference>
<protein>
    <recommendedName>
        <fullName evidence="8">Homeobox domain-containing protein</fullName>
    </recommendedName>
</protein>
<feature type="compositionally biased region" description="Polar residues" evidence="7">
    <location>
        <begin position="155"/>
        <end position="172"/>
    </location>
</feature>
<reference evidence="9" key="1">
    <citation type="submission" date="2022-11" db="UniProtKB">
        <authorList>
            <consortium name="EnsemblMetazoa"/>
        </authorList>
    </citation>
    <scope>IDENTIFICATION</scope>
</reference>
<proteinExistence type="predicted"/>
<dbReference type="PANTHER" id="PTHR24334:SF0">
    <property type="entry name" value="HOMEOBOX PROTEIN UNPLUGGED"/>
    <property type="match status" value="1"/>
</dbReference>
<sequence>MQPSKAVMAFTVDSLMASAPPSQSTVSSAPSYHHYTGFGSFLPAHLHGSAAVVPAHGNGLLHHLHAPQHHLPYNGSMRGPPLHLISPSHPVISDTENPSIPNIRTSLSGQHADFYPPRTMVGHLPGDTYQPHHVDQEPSWRRALREDAHFRETNSSIISDRLTQAEMSPLSDSESKLDTDCRSDHGEDCTESPLQDDPDDEQAESGDGDGDGGCSAGRAGSKSRRRRTAFTSDQLLELEKEFHSKKYLTLSERSQIARSLHLSEVQVKIWFQNRRAKWKRLKAGITSGRNGANPNPKLVVPIPVHVNRFAIRSQQQCRPRLPEPNDPIPQIGLHRDVSHVGELYNKTATV</sequence>
<evidence type="ECO:0000256" key="4">
    <source>
        <dbReference type="ARBA" id="ARBA00023242"/>
    </source>
</evidence>
<feature type="region of interest" description="Disordered" evidence="7">
    <location>
        <begin position="155"/>
        <end position="229"/>
    </location>
</feature>
<feature type="domain" description="Homeobox" evidence="8">
    <location>
        <begin position="221"/>
        <end position="281"/>
    </location>
</feature>
<dbReference type="GO" id="GO:0051960">
    <property type="term" value="P:regulation of nervous system development"/>
    <property type="evidence" value="ECO:0007669"/>
    <property type="project" value="TreeGrafter"/>
</dbReference>
<feature type="DNA-binding region" description="Homeobox" evidence="5">
    <location>
        <begin position="223"/>
        <end position="282"/>
    </location>
</feature>
<organism evidence="9 10">
    <name type="scientific">Patiria miniata</name>
    <name type="common">Bat star</name>
    <name type="synonym">Asterina miniata</name>
    <dbReference type="NCBI Taxonomy" id="46514"/>
    <lineage>
        <taxon>Eukaryota</taxon>
        <taxon>Metazoa</taxon>
        <taxon>Echinodermata</taxon>
        <taxon>Eleutherozoa</taxon>
        <taxon>Asterozoa</taxon>
        <taxon>Asteroidea</taxon>
        <taxon>Valvatacea</taxon>
        <taxon>Valvatida</taxon>
        <taxon>Asterinidae</taxon>
        <taxon>Patiria</taxon>
    </lineage>
</organism>
<keyword evidence="4 5" id="KW-0539">Nucleus</keyword>
<dbReference type="GO" id="GO:0000981">
    <property type="term" value="F:DNA-binding transcription factor activity, RNA polymerase II-specific"/>
    <property type="evidence" value="ECO:0007669"/>
    <property type="project" value="InterPro"/>
</dbReference>
<dbReference type="InterPro" id="IPR017970">
    <property type="entry name" value="Homeobox_CS"/>
</dbReference>
<dbReference type="InterPro" id="IPR009057">
    <property type="entry name" value="Homeodomain-like_sf"/>
</dbReference>
<evidence type="ECO:0000256" key="1">
    <source>
        <dbReference type="ARBA" id="ARBA00004123"/>
    </source>
</evidence>
<dbReference type="PROSITE" id="PS00027">
    <property type="entry name" value="HOMEOBOX_1"/>
    <property type="match status" value="1"/>
</dbReference>
<dbReference type="Pfam" id="PF00046">
    <property type="entry name" value="Homeodomain"/>
    <property type="match status" value="1"/>
</dbReference>
<dbReference type="InterPro" id="IPR042982">
    <property type="entry name" value="GBX-1/2"/>
</dbReference>